<keyword evidence="1" id="KW-1133">Transmembrane helix</keyword>
<evidence type="ECO:0000313" key="2">
    <source>
        <dbReference type="EMBL" id="MBB5321181.1"/>
    </source>
</evidence>
<organism evidence="2 3">
    <name type="scientific">Marinobacter oulmenensis</name>
    <dbReference type="NCBI Taxonomy" id="643747"/>
    <lineage>
        <taxon>Bacteria</taxon>
        <taxon>Pseudomonadati</taxon>
        <taxon>Pseudomonadota</taxon>
        <taxon>Gammaproteobacteria</taxon>
        <taxon>Pseudomonadales</taxon>
        <taxon>Marinobacteraceae</taxon>
        <taxon>Marinobacter</taxon>
    </lineage>
</organism>
<gene>
    <name evidence="2" type="ORF">HNR38_001670</name>
</gene>
<keyword evidence="1" id="KW-0472">Membrane</keyword>
<evidence type="ECO:0000256" key="1">
    <source>
        <dbReference type="SAM" id="Phobius"/>
    </source>
</evidence>
<dbReference type="RefSeq" id="WP_183702104.1">
    <property type="nucleotide sequence ID" value="NZ_JACHFE010000004.1"/>
</dbReference>
<evidence type="ECO:0000313" key="3">
    <source>
        <dbReference type="Proteomes" id="UP000591735"/>
    </source>
</evidence>
<keyword evidence="1" id="KW-0812">Transmembrane</keyword>
<dbReference type="Proteomes" id="UP000591735">
    <property type="component" value="Unassembled WGS sequence"/>
</dbReference>
<comment type="caution">
    <text evidence="2">The sequence shown here is derived from an EMBL/GenBank/DDBJ whole genome shotgun (WGS) entry which is preliminary data.</text>
</comment>
<proteinExistence type="predicted"/>
<reference evidence="2 3" key="1">
    <citation type="submission" date="2020-08" db="EMBL/GenBank/DDBJ databases">
        <title>Genomic Encyclopedia of Type Strains, Phase IV (KMG-IV): sequencing the most valuable type-strain genomes for metagenomic binning, comparative biology and taxonomic classification.</title>
        <authorList>
            <person name="Goeker M."/>
        </authorList>
    </citation>
    <scope>NUCLEOTIDE SEQUENCE [LARGE SCALE GENOMIC DNA]</scope>
    <source>
        <strain evidence="2 3">DSM 22359</strain>
    </source>
</reference>
<accession>A0A840UEN9</accession>
<dbReference type="EMBL" id="JACHFE010000004">
    <property type="protein sequence ID" value="MBB5321181.1"/>
    <property type="molecule type" value="Genomic_DNA"/>
</dbReference>
<name>A0A840UEN9_9GAMM</name>
<protein>
    <submittedName>
        <fullName evidence="2">Uncharacterized protein</fullName>
    </submittedName>
</protein>
<dbReference type="AlphaFoldDB" id="A0A840UEN9"/>
<feature type="transmembrane region" description="Helical" evidence="1">
    <location>
        <begin position="7"/>
        <end position="28"/>
    </location>
</feature>
<sequence>MASIPKSFWHSLSFCMVTVTVVLLVIAWKSSSVSIEVDSYKVKLKSVVVDTKKAQQQLELRRKRLIDAETLLKERIDELSYVTNQLKSDECISELPRPSREDAFLRSIELFLSTDNDAQLQSLQEAIKGLNKLESGLAEQ</sequence>
<keyword evidence="3" id="KW-1185">Reference proteome</keyword>